<reference evidence="3 4" key="1">
    <citation type="journal article" date="2009" name="Stand. Genomic Sci.">
        <title>Complete genome sequence of Stackebrandtia nassauensis type strain (LLR-40K-21).</title>
        <authorList>
            <person name="Munk C."/>
            <person name="Lapidus A."/>
            <person name="Copeland A."/>
            <person name="Jando M."/>
            <person name="Mayilraj S."/>
            <person name="Glavina Del Rio T."/>
            <person name="Nolan M."/>
            <person name="Chen F."/>
            <person name="Lucas S."/>
            <person name="Tice H."/>
            <person name="Cheng J.F."/>
            <person name="Han C."/>
            <person name="Detter J.C."/>
            <person name="Bruce D."/>
            <person name="Goodwin L."/>
            <person name="Chain P."/>
            <person name="Pitluck S."/>
            <person name="Goker M."/>
            <person name="Ovchinikova G."/>
            <person name="Pati A."/>
            <person name="Ivanova N."/>
            <person name="Mavromatis K."/>
            <person name="Chen A."/>
            <person name="Palaniappan K."/>
            <person name="Land M."/>
            <person name="Hauser L."/>
            <person name="Chang Y.J."/>
            <person name="Jeffries C.D."/>
            <person name="Bristow J."/>
            <person name="Eisen J.A."/>
            <person name="Markowitz V."/>
            <person name="Hugenholtz P."/>
            <person name="Kyrpides N.C."/>
            <person name="Klenk H.P."/>
        </authorList>
    </citation>
    <scope>NUCLEOTIDE SEQUENCE [LARGE SCALE GENOMIC DNA]</scope>
    <source>
        <strain evidence="4">DSM 44728 / CIP 108903 / NRRL B-16338 / NBRC 102104 / LLR-40K-21</strain>
    </source>
</reference>
<dbReference type="AlphaFoldDB" id="D3Q3X4"/>
<evidence type="ECO:0000313" key="4">
    <source>
        <dbReference type="Proteomes" id="UP000000844"/>
    </source>
</evidence>
<feature type="compositionally biased region" description="Pro residues" evidence="1">
    <location>
        <begin position="41"/>
        <end position="53"/>
    </location>
</feature>
<dbReference type="Proteomes" id="UP000000844">
    <property type="component" value="Chromosome"/>
</dbReference>
<keyword evidence="2" id="KW-0472">Membrane</keyword>
<evidence type="ECO:0000313" key="3">
    <source>
        <dbReference type="EMBL" id="ADD44041.1"/>
    </source>
</evidence>
<feature type="region of interest" description="Disordered" evidence="1">
    <location>
        <begin position="163"/>
        <end position="235"/>
    </location>
</feature>
<feature type="compositionally biased region" description="Pro residues" evidence="1">
    <location>
        <begin position="95"/>
        <end position="104"/>
    </location>
</feature>
<proteinExistence type="predicted"/>
<feature type="compositionally biased region" description="Low complexity" evidence="1">
    <location>
        <begin position="174"/>
        <end position="189"/>
    </location>
</feature>
<dbReference type="OrthoDB" id="467434at2"/>
<sequence length="317" mass="33025">MDDRPIDPFNPYARRYSPPPPTWPEQHPSTPAPDDTQEVPVVPPAHEVPPAPVNPAASASMDDTQEVPVIPPQPAAPPPEWPVTAQPEPTALVPPGQPSPPGQPTAPVSAPAAPFGPELTVPPDLVTRKKPGPRKAPLIAVGASVLGLLVLVTVAIFAFQPGTADGSQDKAEASSDTPDSSGDASSSSPEESKSPSKNPKPETEKSSDAEPGGEPEDDGGEDNAEPELSVPSRPTKFGAWFAGNGTYQAKWGPPSSDGNADILSYVIGDCKGNNLAFVDSNTYKATVQADYLECMSVYAVNNQGMGQDAQHQITNNP</sequence>
<dbReference type="HOGENOM" id="CLU_876917_0_0_11"/>
<dbReference type="RefSeq" id="WP_013019612.1">
    <property type="nucleotide sequence ID" value="NC_013947.1"/>
</dbReference>
<feature type="compositionally biased region" description="Pro residues" evidence="1">
    <location>
        <begin position="69"/>
        <end position="81"/>
    </location>
</feature>
<gene>
    <name evidence="3" type="ordered locus">Snas_4394</name>
</gene>
<organism evidence="3 4">
    <name type="scientific">Stackebrandtia nassauensis (strain DSM 44728 / CIP 108903 / NRRL B-16338 / NBRC 102104 / LLR-40K-21)</name>
    <dbReference type="NCBI Taxonomy" id="446470"/>
    <lineage>
        <taxon>Bacteria</taxon>
        <taxon>Bacillati</taxon>
        <taxon>Actinomycetota</taxon>
        <taxon>Actinomycetes</taxon>
        <taxon>Glycomycetales</taxon>
        <taxon>Glycomycetaceae</taxon>
        <taxon>Stackebrandtia</taxon>
    </lineage>
</organism>
<dbReference type="EMBL" id="CP001778">
    <property type="protein sequence ID" value="ADD44041.1"/>
    <property type="molecule type" value="Genomic_DNA"/>
</dbReference>
<keyword evidence="2" id="KW-1133">Transmembrane helix</keyword>
<feature type="region of interest" description="Disordered" evidence="1">
    <location>
        <begin position="1"/>
        <end position="135"/>
    </location>
</feature>
<dbReference type="STRING" id="446470.Snas_4394"/>
<feature type="compositionally biased region" description="Basic and acidic residues" evidence="1">
    <location>
        <begin position="190"/>
        <end position="208"/>
    </location>
</feature>
<dbReference type="InterPro" id="IPR036116">
    <property type="entry name" value="FN3_sf"/>
</dbReference>
<dbReference type="SUPFAM" id="SSF49265">
    <property type="entry name" value="Fibronectin type III"/>
    <property type="match status" value="1"/>
</dbReference>
<keyword evidence="4" id="KW-1185">Reference proteome</keyword>
<name>D3Q3X4_STANL</name>
<evidence type="ECO:0000256" key="2">
    <source>
        <dbReference type="SAM" id="Phobius"/>
    </source>
</evidence>
<feature type="compositionally biased region" description="Acidic residues" evidence="1">
    <location>
        <begin position="211"/>
        <end position="225"/>
    </location>
</feature>
<dbReference type="KEGG" id="sna:Snas_4394"/>
<feature type="transmembrane region" description="Helical" evidence="2">
    <location>
        <begin position="138"/>
        <end position="159"/>
    </location>
</feature>
<protein>
    <submittedName>
        <fullName evidence="3">Uncharacterized protein</fullName>
    </submittedName>
</protein>
<keyword evidence="2" id="KW-0812">Transmembrane</keyword>
<accession>D3Q3X4</accession>
<evidence type="ECO:0000256" key="1">
    <source>
        <dbReference type="SAM" id="MobiDB-lite"/>
    </source>
</evidence>